<dbReference type="PANTHER" id="PTHR34322:SF2">
    <property type="entry name" value="TRANSPOSASE IS200-LIKE DOMAIN-CONTAINING PROTEIN"/>
    <property type="match status" value="1"/>
</dbReference>
<evidence type="ECO:0000259" key="2">
    <source>
        <dbReference type="SMART" id="SM01321"/>
    </source>
</evidence>
<proteinExistence type="predicted"/>
<dbReference type="Gene3D" id="3.30.70.1290">
    <property type="entry name" value="Transposase IS200-like"/>
    <property type="match status" value="1"/>
</dbReference>
<dbReference type="PANTHER" id="PTHR34322">
    <property type="entry name" value="TRANSPOSASE, Y1_TNP DOMAIN-CONTAINING"/>
    <property type="match status" value="1"/>
</dbReference>
<dbReference type="InterPro" id="IPR036515">
    <property type="entry name" value="Transposase_17_sf"/>
</dbReference>
<dbReference type="EMBL" id="JBHSAJ010000002">
    <property type="protein sequence ID" value="MFC3933219.1"/>
    <property type="molecule type" value="Genomic_DNA"/>
</dbReference>
<comment type="caution">
    <text evidence="3">The sequence shown here is derived from an EMBL/GenBank/DDBJ whole genome shotgun (WGS) entry which is preliminary data.</text>
</comment>
<evidence type="ECO:0000256" key="1">
    <source>
        <dbReference type="SAM" id="MobiDB-lite"/>
    </source>
</evidence>
<evidence type="ECO:0000313" key="4">
    <source>
        <dbReference type="Proteomes" id="UP001595693"/>
    </source>
</evidence>
<gene>
    <name evidence="3" type="ORF">ACFOW3_01125</name>
</gene>
<name>A0ABV8D514_9BURK</name>
<feature type="domain" description="Transposase IS200-like" evidence="2">
    <location>
        <begin position="9"/>
        <end position="124"/>
    </location>
</feature>
<dbReference type="Pfam" id="PF01797">
    <property type="entry name" value="Y1_Tnp"/>
    <property type="match status" value="1"/>
</dbReference>
<dbReference type="RefSeq" id="WP_055399264.1">
    <property type="nucleotide sequence ID" value="NZ_JAMXAX010000001.1"/>
</dbReference>
<dbReference type="SMART" id="SM01321">
    <property type="entry name" value="Y1_Tnp"/>
    <property type="match status" value="1"/>
</dbReference>
<keyword evidence="4" id="KW-1185">Reference proteome</keyword>
<dbReference type="InterPro" id="IPR002686">
    <property type="entry name" value="Transposase_17"/>
</dbReference>
<dbReference type="Proteomes" id="UP001595693">
    <property type="component" value="Unassembled WGS sequence"/>
</dbReference>
<feature type="region of interest" description="Disordered" evidence="1">
    <location>
        <begin position="213"/>
        <end position="232"/>
    </location>
</feature>
<reference evidence="4" key="1">
    <citation type="journal article" date="2019" name="Int. J. Syst. Evol. Microbiol.">
        <title>The Global Catalogue of Microorganisms (GCM) 10K type strain sequencing project: providing services to taxonomists for standard genome sequencing and annotation.</title>
        <authorList>
            <consortium name="The Broad Institute Genomics Platform"/>
            <consortium name="The Broad Institute Genome Sequencing Center for Infectious Disease"/>
            <person name="Wu L."/>
            <person name="Ma J."/>
        </authorList>
    </citation>
    <scope>NUCLEOTIDE SEQUENCE [LARGE SCALE GENOMIC DNA]</scope>
    <source>
        <strain evidence="4">CCUG 2113</strain>
    </source>
</reference>
<evidence type="ECO:0000313" key="3">
    <source>
        <dbReference type="EMBL" id="MFC3933219.1"/>
    </source>
</evidence>
<protein>
    <submittedName>
        <fullName evidence="3">Transposase</fullName>
    </submittedName>
</protein>
<sequence length="232" mass="26200">MARLPRLTLPGHLHHVIQRGNNRQSIFVDREDFETMLSLLADNAQKFGVAVHAYVLMDNHFHLLATPTTADGLPQMMQAVGRRYVQYFNRRHARTGTLWEGRYRSTVLQPERYLLPCMVYLDLNPVRAGQVAQPGDYPWSSHAHWLGLRHDRLLTPHALYWALGNTPFAREAAYAALVQAGIGSQEQTVLTSSALSGWALGDAEFVQELQKHTPRRVTQGQAGRPALRKTSE</sequence>
<dbReference type="SUPFAM" id="SSF143422">
    <property type="entry name" value="Transposase IS200-like"/>
    <property type="match status" value="1"/>
</dbReference>
<accession>A0ABV8D514</accession>
<organism evidence="3 4">
    <name type="scientific">Acidovorax facilis</name>
    <dbReference type="NCBI Taxonomy" id="12917"/>
    <lineage>
        <taxon>Bacteria</taxon>
        <taxon>Pseudomonadati</taxon>
        <taxon>Pseudomonadota</taxon>
        <taxon>Betaproteobacteria</taxon>
        <taxon>Burkholderiales</taxon>
        <taxon>Comamonadaceae</taxon>
        <taxon>Acidovorax</taxon>
    </lineage>
</organism>